<dbReference type="PIRSF" id="PIRSF003230">
    <property type="entry name" value="YbgC"/>
    <property type="match status" value="1"/>
</dbReference>
<dbReference type="NCBIfam" id="TIGR02799">
    <property type="entry name" value="thio_ybgC"/>
    <property type="match status" value="1"/>
</dbReference>
<comment type="caution">
    <text evidence="3">The sequence shown here is derived from an EMBL/GenBank/DDBJ whole genome shotgun (WGS) entry which is preliminary data.</text>
</comment>
<dbReference type="AlphaFoldDB" id="A0A7W7XZ56"/>
<dbReference type="InterPro" id="IPR050563">
    <property type="entry name" value="4-hydroxybenzoyl-CoA_TE"/>
</dbReference>
<dbReference type="PANTHER" id="PTHR31793">
    <property type="entry name" value="4-HYDROXYBENZOYL-COA THIOESTERASE FAMILY MEMBER"/>
    <property type="match status" value="1"/>
</dbReference>
<dbReference type="Proteomes" id="UP000519004">
    <property type="component" value="Unassembled WGS sequence"/>
</dbReference>
<evidence type="ECO:0000256" key="2">
    <source>
        <dbReference type="ARBA" id="ARBA00022801"/>
    </source>
</evidence>
<dbReference type="CDD" id="cd00586">
    <property type="entry name" value="4HBT"/>
    <property type="match status" value="1"/>
</dbReference>
<dbReference type="RefSeq" id="WP_183947701.1">
    <property type="nucleotide sequence ID" value="NZ_JACHHX010000005.1"/>
</dbReference>
<dbReference type="Gene3D" id="3.10.129.10">
    <property type="entry name" value="Hotdog Thioesterase"/>
    <property type="match status" value="1"/>
</dbReference>
<protein>
    <submittedName>
        <fullName evidence="3">Acyl-CoA thioester hydrolase</fullName>
        <ecNumber evidence="3">3.1.2.-</ecNumber>
    </submittedName>
</protein>
<accession>A0A7W7XZ56</accession>
<evidence type="ECO:0000256" key="1">
    <source>
        <dbReference type="ARBA" id="ARBA00005953"/>
    </source>
</evidence>
<comment type="similarity">
    <text evidence="1">Belongs to the 4-hydroxybenzoyl-CoA thioesterase family.</text>
</comment>
<dbReference type="PANTHER" id="PTHR31793:SF37">
    <property type="entry name" value="ACYL-COA THIOESTER HYDROLASE YBGC"/>
    <property type="match status" value="1"/>
</dbReference>
<evidence type="ECO:0000313" key="3">
    <source>
        <dbReference type="EMBL" id="MBB5015132.1"/>
    </source>
</evidence>
<keyword evidence="2 3" id="KW-0378">Hydrolase</keyword>
<dbReference type="EMBL" id="JACHHX010000005">
    <property type="protein sequence ID" value="MBB5015132.1"/>
    <property type="molecule type" value="Genomic_DNA"/>
</dbReference>
<proteinExistence type="inferred from homology"/>
<keyword evidence="4" id="KW-1185">Reference proteome</keyword>
<dbReference type="InterPro" id="IPR014166">
    <property type="entry name" value="Tol-Pal_acyl-CoA_thioesterase"/>
</dbReference>
<dbReference type="InterPro" id="IPR006684">
    <property type="entry name" value="YbgC/YbaW"/>
</dbReference>
<name>A0A7W7XZ56_9GAMM</name>
<dbReference type="GO" id="GO:0047617">
    <property type="term" value="F:fatty acyl-CoA hydrolase activity"/>
    <property type="evidence" value="ECO:0007669"/>
    <property type="project" value="TreeGrafter"/>
</dbReference>
<dbReference type="PROSITE" id="PS01328">
    <property type="entry name" value="4HBCOA_THIOESTERASE"/>
    <property type="match status" value="1"/>
</dbReference>
<organism evidence="3 4">
    <name type="scientific">Rehaibacterium terrae</name>
    <dbReference type="NCBI Taxonomy" id="1341696"/>
    <lineage>
        <taxon>Bacteria</taxon>
        <taxon>Pseudomonadati</taxon>
        <taxon>Pseudomonadota</taxon>
        <taxon>Gammaproteobacteria</taxon>
        <taxon>Lysobacterales</taxon>
        <taxon>Lysobacteraceae</taxon>
        <taxon>Rehaibacterium</taxon>
    </lineage>
</organism>
<dbReference type="FunFam" id="3.10.129.10:FF:000004">
    <property type="entry name" value="Tol-pal system-associated acyl-CoA thioesterase"/>
    <property type="match status" value="1"/>
</dbReference>
<dbReference type="Pfam" id="PF13279">
    <property type="entry name" value="4HBT_2"/>
    <property type="match status" value="1"/>
</dbReference>
<dbReference type="InterPro" id="IPR029069">
    <property type="entry name" value="HotDog_dom_sf"/>
</dbReference>
<evidence type="ECO:0000313" key="4">
    <source>
        <dbReference type="Proteomes" id="UP000519004"/>
    </source>
</evidence>
<sequence>MTGGGAGADARRPGGVEFPFIWPTRVYWEDTDAGGVVYHASYLCFLERARTEWLRSLGVGQQALREDADRVFAVRAMRLDFLRPARLDDQLAVSVELAECRRASLVLRQAIVRDGETLLTAEVRVACLAASDFRPRPLPEAVRAALMLPE</sequence>
<dbReference type="EC" id="3.1.2.-" evidence="3"/>
<dbReference type="SUPFAM" id="SSF54637">
    <property type="entry name" value="Thioesterase/thiol ester dehydrase-isomerase"/>
    <property type="match status" value="1"/>
</dbReference>
<dbReference type="InterPro" id="IPR008272">
    <property type="entry name" value="HB-CoA_thioesterase_AS"/>
</dbReference>
<gene>
    <name evidence="3" type="ORF">HNQ58_001013</name>
</gene>
<dbReference type="NCBIfam" id="TIGR00051">
    <property type="entry name" value="YbgC/FadM family acyl-CoA thioesterase"/>
    <property type="match status" value="1"/>
</dbReference>
<reference evidence="3 4" key="1">
    <citation type="submission" date="2020-08" db="EMBL/GenBank/DDBJ databases">
        <title>Genomic Encyclopedia of Type Strains, Phase IV (KMG-IV): sequencing the most valuable type-strain genomes for metagenomic binning, comparative biology and taxonomic classification.</title>
        <authorList>
            <person name="Goeker M."/>
        </authorList>
    </citation>
    <scope>NUCLEOTIDE SEQUENCE [LARGE SCALE GENOMIC DNA]</scope>
    <source>
        <strain evidence="3 4">DSM 25897</strain>
    </source>
</reference>